<proteinExistence type="predicted"/>
<dbReference type="InterPro" id="IPR050555">
    <property type="entry name" value="Bact_Solute-Bind_Prot2"/>
</dbReference>
<dbReference type="PROSITE" id="PS51257">
    <property type="entry name" value="PROKAR_LIPOPROTEIN"/>
    <property type="match status" value="1"/>
</dbReference>
<dbReference type="Proteomes" id="UP001499987">
    <property type="component" value="Unassembled WGS sequence"/>
</dbReference>
<feature type="chain" id="PRO_5047081819" evidence="3">
    <location>
        <begin position="25"/>
        <end position="367"/>
    </location>
</feature>
<evidence type="ECO:0000259" key="4">
    <source>
        <dbReference type="Pfam" id="PF13407"/>
    </source>
</evidence>
<protein>
    <submittedName>
        <fullName evidence="5">Sugar ABC transporter substrate-binding protein</fullName>
    </submittedName>
</protein>
<keyword evidence="6" id="KW-1185">Reference proteome</keyword>
<dbReference type="InterPro" id="IPR028082">
    <property type="entry name" value="Peripla_BP_I"/>
</dbReference>
<feature type="domain" description="Periplasmic binding protein" evidence="4">
    <location>
        <begin position="43"/>
        <end position="319"/>
    </location>
</feature>
<reference evidence="5 6" key="1">
    <citation type="journal article" date="2019" name="Int. J. Syst. Evol. Microbiol.">
        <title>The Global Catalogue of Microorganisms (GCM) 10K type strain sequencing project: providing services to taxonomists for standard genome sequencing and annotation.</title>
        <authorList>
            <consortium name="The Broad Institute Genomics Platform"/>
            <consortium name="The Broad Institute Genome Sequencing Center for Infectious Disease"/>
            <person name="Wu L."/>
            <person name="Ma J."/>
        </authorList>
    </citation>
    <scope>NUCLEOTIDE SEQUENCE [LARGE SCALE GENOMIC DNA]</scope>
    <source>
        <strain evidence="5 6">JCM 13002</strain>
    </source>
</reference>
<keyword evidence="2 3" id="KW-0732">Signal</keyword>
<dbReference type="RefSeq" id="WP_344624493.1">
    <property type="nucleotide sequence ID" value="NZ_BAAALD010000030.1"/>
</dbReference>
<dbReference type="InterPro" id="IPR049784">
    <property type="entry name" value="ChvE-like"/>
</dbReference>
<evidence type="ECO:0000256" key="3">
    <source>
        <dbReference type="SAM" id="SignalP"/>
    </source>
</evidence>
<dbReference type="InterPro" id="IPR025997">
    <property type="entry name" value="SBP_2_dom"/>
</dbReference>
<sequence>MRKLSTALAAAGLALSLAACGQSANGVGDGDGASKDGAKGGLVGIAMPTKSSERWINDGNNMVKEFQGKGYKTDLQYGDNVVENQVSQIENMITKGAKLLVVAAIDGSSLTDVLQKAADAHIPVISYDRLIRGTKNVDYYATFDNFKVGVLQGTYIADKLGLKDGKGPFNVELFAGSPDDNNAQFFFNGAMSVLKPYLDSKKLVVQSGQTAFNQVATLRWDGGVAQSRMDNLLSKSYTSAHVDAVLSPYDGISIGILSSLKGVGYGSAGKALPIVTGQDAELASVKSIIAGEQTQTVYKDTRELAKVAVQMGDAVLTGGKPETNDTTQYDNGAKVVPAYLLQPVSVDKENYAKVLVDGGQYTADQLK</sequence>
<dbReference type="NCBIfam" id="NF040907">
    <property type="entry name" value="ChvE"/>
    <property type="match status" value="1"/>
</dbReference>
<dbReference type="PANTHER" id="PTHR30036">
    <property type="entry name" value="D-XYLOSE-BINDING PERIPLASMIC PROTEIN"/>
    <property type="match status" value="1"/>
</dbReference>
<gene>
    <name evidence="5" type="primary">chvE</name>
    <name evidence="5" type="ORF">GCM10009663_34400</name>
</gene>
<name>A0ABN1TL53_9ACTN</name>
<dbReference type="SUPFAM" id="SSF53822">
    <property type="entry name" value="Periplasmic binding protein-like I"/>
    <property type="match status" value="1"/>
</dbReference>
<evidence type="ECO:0000256" key="1">
    <source>
        <dbReference type="ARBA" id="ARBA00004196"/>
    </source>
</evidence>
<evidence type="ECO:0000256" key="2">
    <source>
        <dbReference type="ARBA" id="ARBA00022729"/>
    </source>
</evidence>
<dbReference type="EMBL" id="BAAALD010000030">
    <property type="protein sequence ID" value="GAA1087887.1"/>
    <property type="molecule type" value="Genomic_DNA"/>
</dbReference>
<evidence type="ECO:0000313" key="6">
    <source>
        <dbReference type="Proteomes" id="UP001499987"/>
    </source>
</evidence>
<comment type="caution">
    <text evidence="5">The sequence shown here is derived from an EMBL/GenBank/DDBJ whole genome shotgun (WGS) entry which is preliminary data.</text>
</comment>
<dbReference type="PANTHER" id="PTHR30036:SF1">
    <property type="entry name" value="D-XYLOSE-BINDING PERIPLASMIC PROTEIN"/>
    <property type="match status" value="1"/>
</dbReference>
<accession>A0ABN1TL53</accession>
<evidence type="ECO:0000313" key="5">
    <source>
        <dbReference type="EMBL" id="GAA1087887.1"/>
    </source>
</evidence>
<organism evidence="5 6">
    <name type="scientific">Kitasatospora arboriphila</name>
    <dbReference type="NCBI Taxonomy" id="258052"/>
    <lineage>
        <taxon>Bacteria</taxon>
        <taxon>Bacillati</taxon>
        <taxon>Actinomycetota</taxon>
        <taxon>Actinomycetes</taxon>
        <taxon>Kitasatosporales</taxon>
        <taxon>Streptomycetaceae</taxon>
        <taxon>Kitasatospora</taxon>
    </lineage>
</organism>
<dbReference type="Gene3D" id="3.40.50.2300">
    <property type="match status" value="2"/>
</dbReference>
<feature type="signal peptide" evidence="3">
    <location>
        <begin position="1"/>
        <end position="24"/>
    </location>
</feature>
<comment type="subcellular location">
    <subcellularLocation>
        <location evidence="1">Cell envelope</location>
    </subcellularLocation>
</comment>
<dbReference type="Pfam" id="PF13407">
    <property type="entry name" value="Peripla_BP_4"/>
    <property type="match status" value="1"/>
</dbReference>
<dbReference type="CDD" id="cd19994">
    <property type="entry name" value="PBP1_ChvE"/>
    <property type="match status" value="1"/>
</dbReference>